<dbReference type="EMBL" id="WHOC01000170">
    <property type="protein sequence ID" value="NOU90551.1"/>
    <property type="molecule type" value="Genomic_DNA"/>
</dbReference>
<dbReference type="Gene3D" id="3.20.20.80">
    <property type="entry name" value="Glycosidases"/>
    <property type="match status" value="1"/>
</dbReference>
<protein>
    <recommendedName>
        <fullName evidence="1">Glycoside hydrolase family 29 N-terminal domain-containing protein</fullName>
    </recommendedName>
</protein>
<dbReference type="Pfam" id="PF01120">
    <property type="entry name" value="Alpha_L_fucos"/>
    <property type="match status" value="1"/>
</dbReference>
<keyword evidence="3" id="KW-1185">Reference proteome</keyword>
<evidence type="ECO:0000313" key="3">
    <source>
        <dbReference type="Proteomes" id="UP000658690"/>
    </source>
</evidence>
<dbReference type="InterPro" id="IPR017853">
    <property type="entry name" value="GH"/>
</dbReference>
<gene>
    <name evidence="2" type="ORF">GC102_33165</name>
</gene>
<dbReference type="InterPro" id="IPR016286">
    <property type="entry name" value="FUC_metazoa-typ"/>
</dbReference>
<evidence type="ECO:0000259" key="1">
    <source>
        <dbReference type="Pfam" id="PF01120"/>
    </source>
</evidence>
<feature type="domain" description="Glycoside hydrolase family 29 N-terminal" evidence="1">
    <location>
        <begin position="4"/>
        <end position="52"/>
    </location>
</feature>
<organism evidence="2 3">
    <name type="scientific">Paenibacillus germinis</name>
    <dbReference type="NCBI Taxonomy" id="2654979"/>
    <lineage>
        <taxon>Bacteria</taxon>
        <taxon>Bacillati</taxon>
        <taxon>Bacillota</taxon>
        <taxon>Bacilli</taxon>
        <taxon>Bacillales</taxon>
        <taxon>Paenibacillaceae</taxon>
        <taxon>Paenibacillus</taxon>
    </lineage>
</organism>
<dbReference type="InterPro" id="IPR057739">
    <property type="entry name" value="Glyco_hydro_29_N"/>
</dbReference>
<dbReference type="SUPFAM" id="SSF51445">
    <property type="entry name" value="(Trans)glycosidases"/>
    <property type="match status" value="1"/>
</dbReference>
<name>A0ABX1ZB51_9BACL</name>
<dbReference type="PRINTS" id="PR00741">
    <property type="entry name" value="GLHYDRLASE29"/>
</dbReference>
<sequence>MVVQTLLNTLLEVETKGGNLLLYVGPCPDVTWPEPALEKLKSVGSWLAHSGENIYCT</sequence>
<dbReference type="RefSeq" id="WP_171693318.1">
    <property type="nucleotide sequence ID" value="NZ_WHOC01000170.1"/>
</dbReference>
<dbReference type="Proteomes" id="UP000658690">
    <property type="component" value="Unassembled WGS sequence"/>
</dbReference>
<proteinExistence type="predicted"/>
<reference evidence="2 3" key="1">
    <citation type="submission" date="2019-10" db="EMBL/GenBank/DDBJ databases">
        <title>Description of Paenibacillus choica sp. nov.</title>
        <authorList>
            <person name="Carlier A."/>
            <person name="Qi S."/>
        </authorList>
    </citation>
    <scope>NUCLEOTIDE SEQUENCE [LARGE SCALE GENOMIC DNA]</scope>
    <source>
        <strain evidence="2 3">LMG 31460</strain>
    </source>
</reference>
<evidence type="ECO:0000313" key="2">
    <source>
        <dbReference type="EMBL" id="NOU90551.1"/>
    </source>
</evidence>
<comment type="caution">
    <text evidence="2">The sequence shown here is derived from an EMBL/GenBank/DDBJ whole genome shotgun (WGS) entry which is preliminary data.</text>
</comment>
<accession>A0ABX1ZB51</accession>